<dbReference type="Proteomes" id="UP000034054">
    <property type="component" value="Unassembled WGS sequence"/>
</dbReference>
<keyword evidence="2" id="KW-1133">Transmembrane helix</keyword>
<dbReference type="AlphaFoldDB" id="A0A0G2AJL5"/>
<evidence type="ECO:0000256" key="1">
    <source>
        <dbReference type="SAM" id="MobiDB-lite"/>
    </source>
</evidence>
<evidence type="ECO:0000256" key="2">
    <source>
        <dbReference type="SAM" id="Phobius"/>
    </source>
</evidence>
<feature type="compositionally biased region" description="Basic and acidic residues" evidence="1">
    <location>
        <begin position="194"/>
        <end position="213"/>
    </location>
</feature>
<feature type="transmembrane region" description="Helical" evidence="2">
    <location>
        <begin position="479"/>
        <end position="497"/>
    </location>
</feature>
<feature type="non-terminal residue" evidence="3">
    <location>
        <position position="525"/>
    </location>
</feature>
<comment type="caution">
    <text evidence="3">The sequence shown here is derived from an EMBL/GenBank/DDBJ whole genome shotgun (WGS) entry which is preliminary data.</text>
</comment>
<feature type="transmembrane region" description="Helical" evidence="2">
    <location>
        <begin position="427"/>
        <end position="447"/>
    </location>
</feature>
<feature type="transmembrane region" description="Helical" evidence="2">
    <location>
        <begin position="400"/>
        <end position="421"/>
    </location>
</feature>
<evidence type="ECO:0000313" key="4">
    <source>
        <dbReference type="Proteomes" id="UP000034054"/>
    </source>
</evidence>
<keyword evidence="2" id="KW-0812">Transmembrane</keyword>
<sequence length="525" mass="57787">MASLRRSLSDAVIRRVVEETLERAMREGQTSGVSDENAIARRFFRLIAAEGSPLADAMRAIPGGRFAPGLGLSLTAEYLREQGGNLFPGDSRLGIGVLRHMLQNAAPTLEGIGEATSDVLERQIDVAVDSAKAPPSSSTKGVLDLVQVWFVDGKSHLIIPILVDGEIVQDDRHDPVPSNLSPEMMSVWLSDRFTKSSTKKERNKDGKGFHDEPVPPAKRSLSQQLNLRSALQLLGGAQGLTPEQVDRIQELTKPQPSWESRISPRVDHVLSWLIDVLSLSVPQAGTAKATFIWTPLERQEVEDLVQRMKSLKPDPDWVNRRLGRFEEEVEKLPLQSGRVYGTADIERIGNLFSRIRNEIDITLEGEQSPTTKMRKGLEAAPGVLAQVRDVLSTAMPLGKWVFYTWCVAFVMALVLLILGIILPDGWFTISCAVVGGILGFAITWPLPFMQTIINVIRGIIPGKIESLSDDWLKDLGRRIAFFALPLGCGILPIFIWLEFPALLRILLVSGGVLAPMGALFGYTLV</sequence>
<protein>
    <submittedName>
        <fullName evidence="3">Uncharacterized protein</fullName>
    </submittedName>
</protein>
<evidence type="ECO:0000313" key="3">
    <source>
        <dbReference type="EMBL" id="KKW32784.1"/>
    </source>
</evidence>
<organism evidence="3 4">
    <name type="scientific">Candidatus Uhrbacteria bacterium GW2011_GWA2_52_8d</name>
    <dbReference type="NCBI Taxonomy" id="1618979"/>
    <lineage>
        <taxon>Bacteria</taxon>
        <taxon>Candidatus Uhriibacteriota</taxon>
    </lineage>
</organism>
<proteinExistence type="predicted"/>
<accession>A0A0G2AJL5</accession>
<feature type="transmembrane region" description="Helical" evidence="2">
    <location>
        <begin position="503"/>
        <end position="524"/>
    </location>
</feature>
<feature type="region of interest" description="Disordered" evidence="1">
    <location>
        <begin position="194"/>
        <end position="221"/>
    </location>
</feature>
<gene>
    <name evidence="3" type="ORF">UY76_C0017G0011</name>
</gene>
<name>A0A0G2AJL5_9BACT</name>
<keyword evidence="2" id="KW-0472">Membrane</keyword>
<dbReference type="EMBL" id="LCRH01000017">
    <property type="protein sequence ID" value="KKW32784.1"/>
    <property type="molecule type" value="Genomic_DNA"/>
</dbReference>
<reference evidence="3 4" key="1">
    <citation type="journal article" date="2015" name="Nature">
        <title>rRNA introns, odd ribosomes, and small enigmatic genomes across a large radiation of phyla.</title>
        <authorList>
            <person name="Brown C.T."/>
            <person name="Hug L.A."/>
            <person name="Thomas B.C."/>
            <person name="Sharon I."/>
            <person name="Castelle C.J."/>
            <person name="Singh A."/>
            <person name="Wilkins M.J."/>
            <person name="Williams K.H."/>
            <person name="Banfield J.F."/>
        </authorList>
    </citation>
    <scope>NUCLEOTIDE SEQUENCE [LARGE SCALE GENOMIC DNA]</scope>
</reference>